<dbReference type="SUPFAM" id="SSF51735">
    <property type="entry name" value="NAD(P)-binding Rossmann-fold domains"/>
    <property type="match status" value="1"/>
</dbReference>
<reference evidence="3 4" key="1">
    <citation type="submission" date="2019-02" db="EMBL/GenBank/DDBJ databases">
        <title>Deep-cultivation of Planctomycetes and their phenomic and genomic characterization uncovers novel biology.</title>
        <authorList>
            <person name="Wiegand S."/>
            <person name="Jogler M."/>
            <person name="Boedeker C."/>
            <person name="Pinto D."/>
            <person name="Vollmers J."/>
            <person name="Rivas-Marin E."/>
            <person name="Kohn T."/>
            <person name="Peeters S.H."/>
            <person name="Heuer A."/>
            <person name="Rast P."/>
            <person name="Oberbeckmann S."/>
            <person name="Bunk B."/>
            <person name="Jeske O."/>
            <person name="Meyerdierks A."/>
            <person name="Storesund J.E."/>
            <person name="Kallscheuer N."/>
            <person name="Luecker S."/>
            <person name="Lage O.M."/>
            <person name="Pohl T."/>
            <person name="Merkel B.J."/>
            <person name="Hornburger P."/>
            <person name="Mueller R.-W."/>
            <person name="Bruemmer F."/>
            <person name="Labrenz M."/>
            <person name="Spormann A.M."/>
            <person name="Op den Camp H."/>
            <person name="Overmann J."/>
            <person name="Amann R."/>
            <person name="Jetten M.S.M."/>
            <person name="Mascher T."/>
            <person name="Medema M.H."/>
            <person name="Devos D.P."/>
            <person name="Kaster A.-K."/>
            <person name="Ovreas L."/>
            <person name="Rohde M."/>
            <person name="Galperin M.Y."/>
            <person name="Jogler C."/>
        </authorList>
    </citation>
    <scope>NUCLEOTIDE SEQUENCE [LARGE SCALE GENOMIC DNA]</scope>
    <source>
        <strain evidence="3 4">Mal4</strain>
    </source>
</reference>
<evidence type="ECO:0000259" key="2">
    <source>
        <dbReference type="Pfam" id="PF22725"/>
    </source>
</evidence>
<feature type="domain" description="GFO/IDH/MocA-like oxidoreductase" evidence="2">
    <location>
        <begin position="156"/>
        <end position="232"/>
    </location>
</feature>
<evidence type="ECO:0000259" key="1">
    <source>
        <dbReference type="Pfam" id="PF01408"/>
    </source>
</evidence>
<dbReference type="KEGG" id="mri:Mal4_47370"/>
<proteinExistence type="predicted"/>
<dbReference type="Pfam" id="PF22725">
    <property type="entry name" value="GFO_IDH_MocA_C3"/>
    <property type="match status" value="1"/>
</dbReference>
<dbReference type="InterPro" id="IPR036291">
    <property type="entry name" value="NAD(P)-bd_dom_sf"/>
</dbReference>
<evidence type="ECO:0000313" key="4">
    <source>
        <dbReference type="Proteomes" id="UP000320496"/>
    </source>
</evidence>
<protein>
    <submittedName>
        <fullName evidence="3">Dehydrogenase</fullName>
        <ecNumber evidence="3">1.1.1.312</ecNumber>
    </submittedName>
</protein>
<keyword evidence="4" id="KW-1185">Reference proteome</keyword>
<dbReference type="GO" id="GO:0050606">
    <property type="term" value="F:4-carboxy-2-hydroxymuconate semialdehyde hemiacetal dehydrogenase activity"/>
    <property type="evidence" value="ECO:0007669"/>
    <property type="project" value="UniProtKB-EC"/>
</dbReference>
<dbReference type="Pfam" id="PF01408">
    <property type="entry name" value="GFO_IDH_MocA"/>
    <property type="match status" value="1"/>
</dbReference>
<dbReference type="GO" id="GO:0000166">
    <property type="term" value="F:nucleotide binding"/>
    <property type="evidence" value="ECO:0007669"/>
    <property type="project" value="InterPro"/>
</dbReference>
<dbReference type="Proteomes" id="UP000320496">
    <property type="component" value="Chromosome"/>
</dbReference>
<name>A0A517ZD40_9PLAN</name>
<feature type="domain" description="Gfo/Idh/MocA-like oxidoreductase N-terminal" evidence="1">
    <location>
        <begin position="4"/>
        <end position="120"/>
    </location>
</feature>
<accession>A0A517ZD40</accession>
<dbReference type="AlphaFoldDB" id="A0A517ZD40"/>
<dbReference type="InterPro" id="IPR051450">
    <property type="entry name" value="Gfo/Idh/MocA_Oxidoreductases"/>
</dbReference>
<keyword evidence="3" id="KW-0560">Oxidoreductase</keyword>
<dbReference type="OrthoDB" id="9815825at2"/>
<dbReference type="Gene3D" id="3.30.360.10">
    <property type="entry name" value="Dihydrodipicolinate Reductase, domain 2"/>
    <property type="match status" value="1"/>
</dbReference>
<dbReference type="RefSeq" id="WP_145371643.1">
    <property type="nucleotide sequence ID" value="NZ_CP036275.1"/>
</dbReference>
<dbReference type="PANTHER" id="PTHR43377:SF1">
    <property type="entry name" value="BILIVERDIN REDUCTASE A"/>
    <property type="match status" value="1"/>
</dbReference>
<sequence length="359" mass="39646">MGKLRMAVIGVGALGRHHARILGEMPDVELVAVADPREEQGRSVAEQCGTEWTPDYRTLLGKVDAASIVVPTTMHLEVASAFLERDLPVLIEKPLADHIDAGDQLIKLADERNVLLQVGHIERFNPAFEKVQELTGPPKYIRAERFSSYAFRSMDISVVHDVMIHDIDLVLKLADAPVSKIEAFGMCLVGGMTDCAMARLTFANGCVADLSANRVNPFPRRSLQVWSDTGFIEADLQIQRVCHFRPGPALMAGELPYDLAFVPGVDINELKTQIFGKYIERREIEVPQVDQLTVELESFVDCVTNDRRPRVDGHDGLHALHVADGITTGIAQHQWDGTPAGRVGPHAHAVFTTDRRRVA</sequence>
<dbReference type="Gene3D" id="3.40.50.720">
    <property type="entry name" value="NAD(P)-binding Rossmann-like Domain"/>
    <property type="match status" value="1"/>
</dbReference>
<organism evidence="3 4">
    <name type="scientific">Maioricimonas rarisocia</name>
    <dbReference type="NCBI Taxonomy" id="2528026"/>
    <lineage>
        <taxon>Bacteria</taxon>
        <taxon>Pseudomonadati</taxon>
        <taxon>Planctomycetota</taxon>
        <taxon>Planctomycetia</taxon>
        <taxon>Planctomycetales</taxon>
        <taxon>Planctomycetaceae</taxon>
        <taxon>Maioricimonas</taxon>
    </lineage>
</organism>
<dbReference type="PANTHER" id="PTHR43377">
    <property type="entry name" value="BILIVERDIN REDUCTASE A"/>
    <property type="match status" value="1"/>
</dbReference>
<evidence type="ECO:0000313" key="3">
    <source>
        <dbReference type="EMBL" id="QDU40381.1"/>
    </source>
</evidence>
<dbReference type="EMBL" id="CP036275">
    <property type="protein sequence ID" value="QDU40381.1"/>
    <property type="molecule type" value="Genomic_DNA"/>
</dbReference>
<dbReference type="InterPro" id="IPR055170">
    <property type="entry name" value="GFO_IDH_MocA-like_dom"/>
</dbReference>
<dbReference type="SUPFAM" id="SSF55347">
    <property type="entry name" value="Glyceraldehyde-3-phosphate dehydrogenase-like, C-terminal domain"/>
    <property type="match status" value="1"/>
</dbReference>
<dbReference type="InterPro" id="IPR000683">
    <property type="entry name" value="Gfo/Idh/MocA-like_OxRdtase_N"/>
</dbReference>
<dbReference type="EC" id="1.1.1.312" evidence="3"/>
<gene>
    <name evidence="3" type="ORF">Mal4_47370</name>
</gene>